<accession>A0A921AWK1</accession>
<sequence length="104" mass="12081">METPFAVSEDGRTGVVYADKLFFSRECVLIVSSIYSEKYYISIAPHEGDRVRITLCEKQGTPVRESLLRSFMNALMDYQVRLDLQKEFGEMRRKIVEYAFSPVK</sequence>
<name>A0A921AWK1_9BACT</name>
<evidence type="ECO:0000313" key="1">
    <source>
        <dbReference type="EMBL" id="HJD97231.1"/>
    </source>
</evidence>
<organism evidence="1 2">
    <name type="scientific">Mailhella massiliensis</name>
    <dbReference type="NCBI Taxonomy" id="1903261"/>
    <lineage>
        <taxon>Bacteria</taxon>
        <taxon>Pseudomonadati</taxon>
        <taxon>Thermodesulfobacteriota</taxon>
        <taxon>Desulfovibrionia</taxon>
        <taxon>Desulfovibrionales</taxon>
        <taxon>Desulfovibrionaceae</taxon>
        <taxon>Mailhella</taxon>
    </lineage>
</organism>
<protein>
    <recommendedName>
        <fullName evidence="3">His-Xaa-Ser system protein HxsD</fullName>
    </recommendedName>
</protein>
<reference evidence="1" key="1">
    <citation type="journal article" date="2021" name="PeerJ">
        <title>Extensive microbial diversity within the chicken gut microbiome revealed by metagenomics and culture.</title>
        <authorList>
            <person name="Gilroy R."/>
            <person name="Ravi A."/>
            <person name="Getino M."/>
            <person name="Pursley I."/>
            <person name="Horton D.L."/>
            <person name="Alikhan N.F."/>
            <person name="Baker D."/>
            <person name="Gharbi K."/>
            <person name="Hall N."/>
            <person name="Watson M."/>
            <person name="Adriaenssens E.M."/>
            <person name="Foster-Nyarko E."/>
            <person name="Jarju S."/>
            <person name="Secka A."/>
            <person name="Antonio M."/>
            <person name="Oren A."/>
            <person name="Chaudhuri R.R."/>
            <person name="La Ragione R."/>
            <person name="Hildebrand F."/>
            <person name="Pallen M.J."/>
        </authorList>
    </citation>
    <scope>NUCLEOTIDE SEQUENCE</scope>
    <source>
        <strain evidence="1">ChiGjej2B2-19336</strain>
    </source>
</reference>
<dbReference type="EMBL" id="DYZA01000123">
    <property type="protein sequence ID" value="HJD97231.1"/>
    <property type="molecule type" value="Genomic_DNA"/>
</dbReference>
<dbReference type="RefSeq" id="WP_304122168.1">
    <property type="nucleotide sequence ID" value="NZ_DYZA01000123.1"/>
</dbReference>
<evidence type="ECO:0000313" key="2">
    <source>
        <dbReference type="Proteomes" id="UP000698963"/>
    </source>
</evidence>
<dbReference type="AlphaFoldDB" id="A0A921AWK1"/>
<proteinExistence type="predicted"/>
<evidence type="ECO:0008006" key="3">
    <source>
        <dbReference type="Google" id="ProtNLM"/>
    </source>
</evidence>
<reference evidence="1" key="2">
    <citation type="submission" date="2021-09" db="EMBL/GenBank/DDBJ databases">
        <authorList>
            <person name="Gilroy R."/>
        </authorList>
    </citation>
    <scope>NUCLEOTIDE SEQUENCE</scope>
    <source>
        <strain evidence="1">ChiGjej2B2-19336</strain>
    </source>
</reference>
<dbReference type="Proteomes" id="UP000698963">
    <property type="component" value="Unassembled WGS sequence"/>
</dbReference>
<gene>
    <name evidence="1" type="ORF">K8W16_06265</name>
</gene>
<comment type="caution">
    <text evidence="1">The sequence shown here is derived from an EMBL/GenBank/DDBJ whole genome shotgun (WGS) entry which is preliminary data.</text>
</comment>